<organism evidence="2 3">
    <name type="scientific">Riccia fluitans</name>
    <dbReference type="NCBI Taxonomy" id="41844"/>
    <lineage>
        <taxon>Eukaryota</taxon>
        <taxon>Viridiplantae</taxon>
        <taxon>Streptophyta</taxon>
        <taxon>Embryophyta</taxon>
        <taxon>Marchantiophyta</taxon>
        <taxon>Marchantiopsida</taxon>
        <taxon>Marchantiidae</taxon>
        <taxon>Marchantiales</taxon>
        <taxon>Ricciaceae</taxon>
        <taxon>Riccia</taxon>
    </lineage>
</organism>
<keyword evidence="3" id="KW-1185">Reference proteome</keyword>
<dbReference type="SUPFAM" id="SSF141562">
    <property type="entry name" value="At5g01610-like"/>
    <property type="match status" value="1"/>
</dbReference>
<proteinExistence type="predicted"/>
<dbReference type="PANTHER" id="PTHR31676">
    <property type="entry name" value="T31J12.3 PROTEIN-RELATED"/>
    <property type="match status" value="1"/>
</dbReference>
<dbReference type="AlphaFoldDB" id="A0ABD1ZMD4"/>
<evidence type="ECO:0000313" key="2">
    <source>
        <dbReference type="EMBL" id="KAL2652620.1"/>
    </source>
</evidence>
<accession>A0ABD1ZMD4</accession>
<feature type="region of interest" description="Disordered" evidence="1">
    <location>
        <begin position="15"/>
        <end position="34"/>
    </location>
</feature>
<dbReference type="PANTHER" id="PTHR31676:SF160">
    <property type="entry name" value="OS01G0652700 PROTEIN"/>
    <property type="match status" value="1"/>
</dbReference>
<dbReference type="InterPro" id="IPR007493">
    <property type="entry name" value="DUF538"/>
</dbReference>
<gene>
    <name evidence="2" type="ORF">R1flu_020748</name>
</gene>
<protein>
    <submittedName>
        <fullName evidence="2">Uncharacterized protein</fullName>
    </submittedName>
</protein>
<evidence type="ECO:0000256" key="1">
    <source>
        <dbReference type="SAM" id="MobiDB-lite"/>
    </source>
</evidence>
<name>A0ABD1ZMD4_9MARC</name>
<comment type="caution">
    <text evidence="2">The sequence shown here is derived from an EMBL/GenBank/DDBJ whole genome shotgun (WGS) entry which is preliminary data.</text>
</comment>
<dbReference type="Pfam" id="PF04398">
    <property type="entry name" value="DUF538"/>
    <property type="match status" value="1"/>
</dbReference>
<feature type="compositionally biased region" description="Acidic residues" evidence="1">
    <location>
        <begin position="20"/>
        <end position="34"/>
    </location>
</feature>
<sequence>MADITSVDKVTEKLAKADIESGEEDIEDEEDDEDVVPQAQIVEESTKIDPKAGAKIWYGHEESMKKAAELLEKFGLPVGLLPLQNVIELGYVESTGFLWLKQEKKIEHAFPSIGKQVRYAEEVKSFIEAEKIKKLEGVRSKELFLWVSIVDISVEGDKVHFKSFANISKTFPVEAFAA</sequence>
<dbReference type="Gene3D" id="2.30.240.10">
    <property type="entry name" value="At5g01610-like"/>
    <property type="match status" value="1"/>
</dbReference>
<dbReference type="EMBL" id="JBHFFA010000001">
    <property type="protein sequence ID" value="KAL2652620.1"/>
    <property type="molecule type" value="Genomic_DNA"/>
</dbReference>
<dbReference type="InterPro" id="IPR036758">
    <property type="entry name" value="At5g01610-like"/>
</dbReference>
<dbReference type="Proteomes" id="UP001605036">
    <property type="component" value="Unassembled WGS sequence"/>
</dbReference>
<evidence type="ECO:0000313" key="3">
    <source>
        <dbReference type="Proteomes" id="UP001605036"/>
    </source>
</evidence>
<reference evidence="2 3" key="1">
    <citation type="submission" date="2024-09" db="EMBL/GenBank/DDBJ databases">
        <title>Chromosome-scale assembly of Riccia fluitans.</title>
        <authorList>
            <person name="Paukszto L."/>
            <person name="Sawicki J."/>
            <person name="Karawczyk K."/>
            <person name="Piernik-Szablinska J."/>
            <person name="Szczecinska M."/>
            <person name="Mazdziarz M."/>
        </authorList>
    </citation>
    <scope>NUCLEOTIDE SEQUENCE [LARGE SCALE GENOMIC DNA]</scope>
    <source>
        <strain evidence="2">Rf_01</strain>
        <tissue evidence="2">Aerial parts of the thallus</tissue>
    </source>
</reference>